<evidence type="ECO:0000313" key="2">
    <source>
        <dbReference type="EMBL" id="KAG6514559.1"/>
    </source>
</evidence>
<name>A0A8J5H313_ZINOF</name>
<evidence type="ECO:0000313" key="3">
    <source>
        <dbReference type="Proteomes" id="UP000734854"/>
    </source>
</evidence>
<dbReference type="PANTHER" id="PTHR17630">
    <property type="entry name" value="DIENELACTONE HYDROLASE"/>
    <property type="match status" value="1"/>
</dbReference>
<comment type="caution">
    <text evidence="2">The sequence shown here is derived from an EMBL/GenBank/DDBJ whole genome shotgun (WGS) entry which is preliminary data.</text>
</comment>
<gene>
    <name evidence="2" type="ORF">ZIOFF_024922</name>
</gene>
<feature type="compositionally biased region" description="Polar residues" evidence="1">
    <location>
        <begin position="11"/>
        <end position="20"/>
    </location>
</feature>
<evidence type="ECO:0000256" key="1">
    <source>
        <dbReference type="SAM" id="MobiDB-lite"/>
    </source>
</evidence>
<accession>A0A8J5H313</accession>
<dbReference type="EMBL" id="JACMSC010000007">
    <property type="protein sequence ID" value="KAG6514559.1"/>
    <property type="molecule type" value="Genomic_DNA"/>
</dbReference>
<dbReference type="Proteomes" id="UP000734854">
    <property type="component" value="Unassembled WGS sequence"/>
</dbReference>
<sequence length="83" mass="8657">MAGAQCCENPPTLSSASGQGSVVESIGGLKAYTAGSSNSKAAVVLVSDVYGYEAPNLRYVAEIYVTSKLITVKEDFVTNNCFL</sequence>
<organism evidence="2 3">
    <name type="scientific">Zingiber officinale</name>
    <name type="common">Ginger</name>
    <name type="synonym">Amomum zingiber</name>
    <dbReference type="NCBI Taxonomy" id="94328"/>
    <lineage>
        <taxon>Eukaryota</taxon>
        <taxon>Viridiplantae</taxon>
        <taxon>Streptophyta</taxon>
        <taxon>Embryophyta</taxon>
        <taxon>Tracheophyta</taxon>
        <taxon>Spermatophyta</taxon>
        <taxon>Magnoliopsida</taxon>
        <taxon>Liliopsida</taxon>
        <taxon>Zingiberales</taxon>
        <taxon>Zingiberaceae</taxon>
        <taxon>Zingiber</taxon>
    </lineage>
</organism>
<feature type="region of interest" description="Disordered" evidence="1">
    <location>
        <begin position="1"/>
        <end position="20"/>
    </location>
</feature>
<reference evidence="2 3" key="1">
    <citation type="submission" date="2020-08" db="EMBL/GenBank/DDBJ databases">
        <title>Plant Genome Project.</title>
        <authorList>
            <person name="Zhang R.-G."/>
        </authorList>
    </citation>
    <scope>NUCLEOTIDE SEQUENCE [LARGE SCALE GENOMIC DNA]</scope>
    <source>
        <tissue evidence="2">Rhizome</tissue>
    </source>
</reference>
<dbReference type="PANTHER" id="PTHR17630:SF44">
    <property type="entry name" value="PROTEIN AIM2"/>
    <property type="match status" value="1"/>
</dbReference>
<keyword evidence="3" id="KW-1185">Reference proteome</keyword>
<protein>
    <submittedName>
        <fullName evidence="2">Uncharacterized protein</fullName>
    </submittedName>
</protein>
<proteinExistence type="predicted"/>
<dbReference type="AlphaFoldDB" id="A0A8J5H313"/>